<protein>
    <submittedName>
        <fullName evidence="1">Uncharacterized protein</fullName>
    </submittedName>
</protein>
<dbReference type="EMBL" id="GGEC01072053">
    <property type="protein sequence ID" value="MBX52537.1"/>
    <property type="molecule type" value="Transcribed_RNA"/>
</dbReference>
<name>A0A2P2PCQ6_RHIMU</name>
<evidence type="ECO:0000313" key="1">
    <source>
        <dbReference type="EMBL" id="MBX52537.1"/>
    </source>
</evidence>
<organism evidence="1">
    <name type="scientific">Rhizophora mucronata</name>
    <name type="common">Asiatic mangrove</name>
    <dbReference type="NCBI Taxonomy" id="61149"/>
    <lineage>
        <taxon>Eukaryota</taxon>
        <taxon>Viridiplantae</taxon>
        <taxon>Streptophyta</taxon>
        <taxon>Embryophyta</taxon>
        <taxon>Tracheophyta</taxon>
        <taxon>Spermatophyta</taxon>
        <taxon>Magnoliopsida</taxon>
        <taxon>eudicotyledons</taxon>
        <taxon>Gunneridae</taxon>
        <taxon>Pentapetalae</taxon>
        <taxon>rosids</taxon>
        <taxon>fabids</taxon>
        <taxon>Malpighiales</taxon>
        <taxon>Rhizophoraceae</taxon>
        <taxon>Rhizophora</taxon>
    </lineage>
</organism>
<dbReference type="AlphaFoldDB" id="A0A2P2PCQ6"/>
<proteinExistence type="predicted"/>
<sequence>MMPECAACASPLRSIVCKFLELRSLMIANCN</sequence>
<accession>A0A2P2PCQ6</accession>
<reference evidence="1" key="1">
    <citation type="submission" date="2018-02" db="EMBL/GenBank/DDBJ databases">
        <title>Rhizophora mucronata_Transcriptome.</title>
        <authorList>
            <person name="Meera S.P."/>
            <person name="Sreeshan A."/>
            <person name="Augustine A."/>
        </authorList>
    </citation>
    <scope>NUCLEOTIDE SEQUENCE</scope>
    <source>
        <tissue evidence="1">Leaf</tissue>
    </source>
</reference>